<sequence>MQNSISPALPKVDGSAKTTALSSTGSSDDAQPSTPFNQLLSTAQGATPIKDIASFESAEMTGDQQLSADIDIFSDSLADVGFGGKLMPEGGQGLPFSALESSEVLSSVALQEDSEDGDVLVTWQQSQIDWFRQSTSLVSNQGSTASASLNAVAVGLDLDTNAARGKFSGGENVATTLLSVNDKGSDTKANVALTATVAGDLSKPTTGFATAMQLSSAANALPTVKAAGQPIELKADLTAGLDLLSAAPTRSTDNSAAVRAPVNLTVTQNALTDPAWSQAMAAKISWMGGNGVHSATLQLRPAELGSIHIQLSMQGDTTSVQIQTQHKDTSDLMEKMMPRLHSGMENQGLRLEDVKVSHNPNLNDGGAANSGQQFAGQSAGDRSGAADDGRNGIKQNGLGENGVDGVDDGSSSGLQNATVVLQNSGVDYYA</sequence>
<dbReference type="Pfam" id="PF02120">
    <property type="entry name" value="Flg_hook"/>
    <property type="match status" value="1"/>
</dbReference>
<keyword evidence="3" id="KW-0966">Cell projection</keyword>
<comment type="caution">
    <text evidence="3">The sequence shown here is derived from an EMBL/GenBank/DDBJ whole genome shotgun (WGS) entry which is preliminary data.</text>
</comment>
<dbReference type="Proteomes" id="UP001557484">
    <property type="component" value="Unassembled WGS sequence"/>
</dbReference>
<evidence type="ECO:0000259" key="2">
    <source>
        <dbReference type="Pfam" id="PF02120"/>
    </source>
</evidence>
<dbReference type="InterPro" id="IPR021136">
    <property type="entry name" value="Flagellar_hook_control-like_C"/>
</dbReference>
<reference evidence="3 4" key="1">
    <citation type="journal article" date="2011" name="Int. J. Syst. Evol. Microbiol.">
        <title>Zhongshania antarctica gen. nov., sp. nov. and Zhongshania guokunii sp. nov., gammaproteobacteria respectively isolated from coastal attached (fast) ice and surface seawater of the Antarctic.</title>
        <authorList>
            <person name="Li H.J."/>
            <person name="Zhang X.Y."/>
            <person name="Chen C.X."/>
            <person name="Zhang Y.J."/>
            <person name="Gao Z.M."/>
            <person name="Yu Y."/>
            <person name="Chen X.L."/>
            <person name="Chen B."/>
            <person name="Zhang Y.Z."/>
        </authorList>
    </citation>
    <scope>NUCLEOTIDE SEQUENCE [LARGE SCALE GENOMIC DNA]</scope>
    <source>
        <strain evidence="3 4">R06B22</strain>
    </source>
</reference>
<dbReference type="RefSeq" id="WP_368375514.1">
    <property type="nucleotide sequence ID" value="NZ_JBFRYB010000001.1"/>
</dbReference>
<gene>
    <name evidence="3" type="ORF">AB4875_07895</name>
</gene>
<protein>
    <submittedName>
        <fullName evidence="3">Flagellar hook-length control protein FliK</fullName>
    </submittedName>
</protein>
<dbReference type="PANTHER" id="PTHR37533:SF2">
    <property type="entry name" value="FLAGELLAR HOOK-LENGTH CONTROL PROTEIN"/>
    <property type="match status" value="1"/>
</dbReference>
<evidence type="ECO:0000313" key="4">
    <source>
        <dbReference type="Proteomes" id="UP001557484"/>
    </source>
</evidence>
<feature type="compositionally biased region" description="Low complexity" evidence="1">
    <location>
        <begin position="396"/>
        <end position="413"/>
    </location>
</feature>
<feature type="domain" description="Flagellar hook-length control protein-like C-terminal" evidence="2">
    <location>
        <begin position="283"/>
        <end position="361"/>
    </location>
</feature>
<name>A0ABV3TXC4_9GAMM</name>
<feature type="region of interest" description="Disordered" evidence="1">
    <location>
        <begin position="356"/>
        <end position="413"/>
    </location>
</feature>
<keyword evidence="3" id="KW-0282">Flagellum</keyword>
<dbReference type="EMBL" id="JBFRYB010000001">
    <property type="protein sequence ID" value="MEX1665409.1"/>
    <property type="molecule type" value="Genomic_DNA"/>
</dbReference>
<evidence type="ECO:0000313" key="3">
    <source>
        <dbReference type="EMBL" id="MEX1665409.1"/>
    </source>
</evidence>
<feature type="compositionally biased region" description="Polar residues" evidence="1">
    <location>
        <begin position="16"/>
        <end position="37"/>
    </location>
</feature>
<keyword evidence="3" id="KW-0969">Cilium</keyword>
<evidence type="ECO:0000256" key="1">
    <source>
        <dbReference type="SAM" id="MobiDB-lite"/>
    </source>
</evidence>
<dbReference type="CDD" id="cd17470">
    <property type="entry name" value="T3SS_Flik_C"/>
    <property type="match status" value="1"/>
</dbReference>
<dbReference type="InterPro" id="IPR052563">
    <property type="entry name" value="FliK"/>
</dbReference>
<dbReference type="PANTHER" id="PTHR37533">
    <property type="entry name" value="FLAGELLAR HOOK-LENGTH CONTROL PROTEIN"/>
    <property type="match status" value="1"/>
</dbReference>
<organism evidence="3 4">
    <name type="scientific">Zhongshania arctica</name>
    <dbReference type="NCBI Taxonomy" id="3238302"/>
    <lineage>
        <taxon>Bacteria</taxon>
        <taxon>Pseudomonadati</taxon>
        <taxon>Pseudomonadota</taxon>
        <taxon>Gammaproteobacteria</taxon>
        <taxon>Cellvibrionales</taxon>
        <taxon>Spongiibacteraceae</taxon>
        <taxon>Zhongshania</taxon>
    </lineage>
</organism>
<dbReference type="InterPro" id="IPR038610">
    <property type="entry name" value="FliK-like_C_sf"/>
</dbReference>
<proteinExistence type="predicted"/>
<dbReference type="Gene3D" id="3.30.750.140">
    <property type="match status" value="1"/>
</dbReference>
<feature type="region of interest" description="Disordered" evidence="1">
    <location>
        <begin position="1"/>
        <end position="37"/>
    </location>
</feature>
<keyword evidence="4" id="KW-1185">Reference proteome</keyword>
<accession>A0ABV3TXC4</accession>